<feature type="chain" id="PRO_5043719866" description="Aldehyde oxidase GLOX" evidence="7">
    <location>
        <begin position="24"/>
        <end position="542"/>
    </location>
</feature>
<evidence type="ECO:0000256" key="2">
    <source>
        <dbReference type="ARBA" id="ARBA00022525"/>
    </source>
</evidence>
<feature type="signal peptide" evidence="7">
    <location>
        <begin position="1"/>
        <end position="23"/>
    </location>
</feature>
<keyword evidence="4" id="KW-0560">Oxidoreductase</keyword>
<evidence type="ECO:0000256" key="1">
    <source>
        <dbReference type="ARBA" id="ARBA00004613"/>
    </source>
</evidence>
<sequence>MAALIYLCLQFLCFAFAIIGTRAQCPPGTWELLVENAGIASMHTAVTRWNTVVLLDRTGIGLSNISLPNGECRDDPTDLALTHDCSAHSVLLNLDDNSIRPLEILTDTWCSSGQFLPDGTLLQSGGNDDGATKFRTFTPCEFTSSCDWVELQNITLSQGRWYATNQILPDGSIIMVGGIGISSVEYYPPRPGGAVNFPFLAESGDNQTDNLYPYVHLLPQGNLFIFANNQSVLYDYNENEIVTFFPQLPGGPRNYPSAGSSVMLALEGNYSTATIVICGGAQYGAYLNQSLGIDSSVNSTADGSCGRIVATDPNPAWEMEDMPLVRIMGDMVMLPTGDVLIVNGAQAGSQGFGFATNPCLTPVLYQPDQPEGSRFMMLNPGSIPRMYHSTANLLPDGRILIAGSNTNYYYTFTGDFPTELRVEAFSPDYLSADNSNLRPVVVKAPQMVQYGNLYNVFVTVPSSLTGTLEVNFASAPFATHSFSQGQRLVKLNITRNVSQVNGQYRIVFQTPPNGMVAPPGYYMMFVVNQGVPSVARWVQLTS</sequence>
<dbReference type="InterPro" id="IPR015202">
    <property type="entry name" value="GO-like_E_set"/>
</dbReference>
<dbReference type="InterPro" id="IPR011043">
    <property type="entry name" value="Gal_Oxase/kelch_b-propeller"/>
</dbReference>
<feature type="domain" description="Galactose oxidase-like Early set" evidence="9">
    <location>
        <begin position="438"/>
        <end position="539"/>
    </location>
</feature>
<dbReference type="AlphaFoldDB" id="A0AAV6KDA7"/>
<gene>
    <name evidence="10" type="ORF">RHGRI_015325</name>
</gene>
<evidence type="ECO:0000259" key="9">
    <source>
        <dbReference type="Pfam" id="PF09118"/>
    </source>
</evidence>
<dbReference type="CDD" id="cd02851">
    <property type="entry name" value="E_set_GO_C"/>
    <property type="match status" value="1"/>
</dbReference>
<dbReference type="InterPro" id="IPR009880">
    <property type="entry name" value="Glyoxal_oxidase_N"/>
</dbReference>
<evidence type="ECO:0000313" key="11">
    <source>
        <dbReference type="Proteomes" id="UP000823749"/>
    </source>
</evidence>
<dbReference type="PANTHER" id="PTHR32208:SF21">
    <property type="entry name" value="LOW QUALITY PROTEIN: ALDEHYDE OXIDASE GLOX-LIKE"/>
    <property type="match status" value="1"/>
</dbReference>
<dbReference type="Pfam" id="PF09118">
    <property type="entry name" value="GO-like_E_set"/>
    <property type="match status" value="1"/>
</dbReference>
<evidence type="ECO:0000259" key="8">
    <source>
        <dbReference type="Pfam" id="PF07250"/>
    </source>
</evidence>
<keyword evidence="3 7" id="KW-0732">Signal</keyword>
<feature type="domain" description="Glyoxal oxidase N-terminal" evidence="8">
    <location>
        <begin position="42"/>
        <end position="429"/>
    </location>
</feature>
<evidence type="ECO:0000313" key="10">
    <source>
        <dbReference type="EMBL" id="KAG5550325.1"/>
    </source>
</evidence>
<protein>
    <recommendedName>
        <fullName evidence="5">Aldehyde oxidase GLOX</fullName>
    </recommendedName>
    <alternativeName>
        <fullName evidence="6">Glyoxal oxidase</fullName>
    </alternativeName>
</protein>
<evidence type="ECO:0000256" key="3">
    <source>
        <dbReference type="ARBA" id="ARBA00022729"/>
    </source>
</evidence>
<organism evidence="10 11">
    <name type="scientific">Rhododendron griersonianum</name>
    <dbReference type="NCBI Taxonomy" id="479676"/>
    <lineage>
        <taxon>Eukaryota</taxon>
        <taxon>Viridiplantae</taxon>
        <taxon>Streptophyta</taxon>
        <taxon>Embryophyta</taxon>
        <taxon>Tracheophyta</taxon>
        <taxon>Spermatophyta</taxon>
        <taxon>Magnoliopsida</taxon>
        <taxon>eudicotyledons</taxon>
        <taxon>Gunneridae</taxon>
        <taxon>Pentapetalae</taxon>
        <taxon>asterids</taxon>
        <taxon>Ericales</taxon>
        <taxon>Ericaceae</taxon>
        <taxon>Ericoideae</taxon>
        <taxon>Rhodoreae</taxon>
        <taxon>Rhododendron</taxon>
    </lineage>
</organism>
<dbReference type="PANTHER" id="PTHR32208">
    <property type="entry name" value="SECRETED PROTEIN-RELATED"/>
    <property type="match status" value="1"/>
</dbReference>
<dbReference type="SUPFAM" id="SSF81296">
    <property type="entry name" value="E set domains"/>
    <property type="match status" value="1"/>
</dbReference>
<evidence type="ECO:0000256" key="4">
    <source>
        <dbReference type="ARBA" id="ARBA00023002"/>
    </source>
</evidence>
<dbReference type="EMBL" id="JACTNZ010000005">
    <property type="protein sequence ID" value="KAG5550325.1"/>
    <property type="molecule type" value="Genomic_DNA"/>
</dbReference>
<dbReference type="SUPFAM" id="SSF50965">
    <property type="entry name" value="Galactose oxidase, central domain"/>
    <property type="match status" value="1"/>
</dbReference>
<name>A0AAV6KDA7_9ERIC</name>
<reference evidence="10" key="1">
    <citation type="submission" date="2020-08" db="EMBL/GenBank/DDBJ databases">
        <title>Plant Genome Project.</title>
        <authorList>
            <person name="Zhang R.-G."/>
        </authorList>
    </citation>
    <scope>NUCLEOTIDE SEQUENCE</scope>
    <source>
        <strain evidence="10">WSP0</strain>
        <tissue evidence="10">Leaf</tissue>
    </source>
</reference>
<evidence type="ECO:0000256" key="5">
    <source>
        <dbReference type="ARBA" id="ARBA00073112"/>
    </source>
</evidence>
<evidence type="ECO:0000256" key="6">
    <source>
        <dbReference type="ARBA" id="ARBA00077505"/>
    </source>
</evidence>
<dbReference type="InterPro" id="IPR014756">
    <property type="entry name" value="Ig_E-set"/>
</dbReference>
<dbReference type="Proteomes" id="UP000823749">
    <property type="component" value="Chromosome 5"/>
</dbReference>
<proteinExistence type="predicted"/>
<keyword evidence="11" id="KW-1185">Reference proteome</keyword>
<dbReference type="Gene3D" id="2.60.40.10">
    <property type="entry name" value="Immunoglobulins"/>
    <property type="match status" value="1"/>
</dbReference>
<dbReference type="GO" id="GO:0005615">
    <property type="term" value="C:extracellular space"/>
    <property type="evidence" value="ECO:0007669"/>
    <property type="project" value="UniProtKB-ARBA"/>
</dbReference>
<evidence type="ECO:0000256" key="7">
    <source>
        <dbReference type="SAM" id="SignalP"/>
    </source>
</evidence>
<dbReference type="Pfam" id="PF07250">
    <property type="entry name" value="Glyoxal_oxid_N"/>
    <property type="match status" value="1"/>
</dbReference>
<dbReference type="InterPro" id="IPR037293">
    <property type="entry name" value="Gal_Oxidase_central_sf"/>
</dbReference>
<dbReference type="Gene3D" id="2.130.10.80">
    <property type="entry name" value="Galactose oxidase/kelch, beta-propeller"/>
    <property type="match status" value="1"/>
</dbReference>
<dbReference type="InterPro" id="IPR013783">
    <property type="entry name" value="Ig-like_fold"/>
</dbReference>
<comment type="caution">
    <text evidence="10">The sequence shown here is derived from an EMBL/GenBank/DDBJ whole genome shotgun (WGS) entry which is preliminary data.</text>
</comment>
<dbReference type="GO" id="GO:0016491">
    <property type="term" value="F:oxidoreductase activity"/>
    <property type="evidence" value="ECO:0007669"/>
    <property type="project" value="UniProtKB-KW"/>
</dbReference>
<keyword evidence="2" id="KW-0964">Secreted</keyword>
<accession>A0AAV6KDA7</accession>
<comment type="subcellular location">
    <subcellularLocation>
        <location evidence="1">Secreted</location>
    </subcellularLocation>
</comment>
<dbReference type="FunFam" id="2.130.10.80:FF:000001">
    <property type="entry name" value="Aldehyde oxidase GLOX"/>
    <property type="match status" value="1"/>
</dbReference>